<dbReference type="OrthoDB" id="9760084at2"/>
<keyword evidence="2" id="KW-0732">Signal</keyword>
<dbReference type="Gene3D" id="1.10.439.10">
    <property type="entry name" value="Penicillin Amidohydrolase, domain 1"/>
    <property type="match status" value="1"/>
</dbReference>
<dbReference type="Proteomes" id="UP000196138">
    <property type="component" value="Chromosome"/>
</dbReference>
<dbReference type="Gene3D" id="3.60.20.10">
    <property type="entry name" value="Glutamine Phosphoribosylpyrophosphate, subunit 1, domain 1"/>
    <property type="match status" value="1"/>
</dbReference>
<dbReference type="InterPro" id="IPR029055">
    <property type="entry name" value="Ntn_hydrolases_N"/>
</dbReference>
<dbReference type="PANTHER" id="PTHR34218">
    <property type="entry name" value="PEPTIDASE S45 PENICILLIN AMIDASE"/>
    <property type="match status" value="1"/>
</dbReference>
<dbReference type="InterPro" id="IPR023343">
    <property type="entry name" value="Penicillin_amidase_dom1"/>
</dbReference>
<sequence>MHGFDLGARRARPPSASHPLRWGLSLVAIAALTACGGSGDDDDPTPPTGKDFSAEIRRTAMGIPHIKASNWAGLGYGVGYAQAQDNLCTLADSFLTYRGERSRYLGAEANAVYATTIDQPRNLDSDFFFKHVVNDDAVQAMMDAQPEDALKVMAGFAAGYNRYVKEARGGQATGNAACRSAEWVQPITAKDLWRRALAANLAGGHSNFVAMIANAQPPAKAADAGDAKSGQTGAGGLPTLAPGSMKAPKLQVGGEAGVGSNMYGFGQQATGGSALLFGNPHWYWKGADRFYQMQLTIDGQVNVSGVSFLGFPVPQIGFNQNVAWSHTVSTARRFGFFVMTLDPANPTRYLRDGQSTAFKAREISVSVRNGSGQETVTRTMYATDQGPVINLSGLHPALGWTAQSAVVIRDVNALNYRTVRNWMRWSRAGSLDEFARIQREEAAIPWVNTIAAGRNSAEVWYADIGTVPNVPDAQLVSCATPFSAAAAVALPRVPVLDGSRSACDWQSDADSVQPGTVGVSRMPSQRRTDYVGNMNDSYWLTNVNAPLTGYPAIFGPAGTQAQSLRTRLGHRMAVQRLAGTDGYAGKLATSEIVRQMVLDSRIESARFKDEVLALLCQGDGADARQTACATLQAWDGRGTASSRGSHLWDEFWMNLSASSLTESALYLTAFDPADPLNTPRDINPAARSTLATAFDQAVQAVQRSGIAFDAARGSVVYLTRDGSRLPLYGGCGGVGYFTINCSEYRLTSQGYPMDDQPHGNSYMQVVSFPSGGVEAYSFLTFSLSDDPASPHYGDYSARYSKQQWLKVPFSEGEIAAGAVGQPTRISE</sequence>
<dbReference type="GO" id="GO:0016811">
    <property type="term" value="F:hydrolase activity, acting on carbon-nitrogen (but not peptide) bonds, in linear amides"/>
    <property type="evidence" value="ECO:0007669"/>
    <property type="project" value="InterPro"/>
</dbReference>
<evidence type="ECO:0000313" key="5">
    <source>
        <dbReference type="EMBL" id="ARU03777.1"/>
    </source>
</evidence>
<keyword evidence="4" id="KW-0865">Zymogen</keyword>
<gene>
    <name evidence="5" type="ORF">CCO03_02935</name>
</gene>
<dbReference type="Pfam" id="PF01804">
    <property type="entry name" value="Penicil_amidase"/>
    <property type="match status" value="1"/>
</dbReference>
<organism evidence="5 6">
    <name type="scientific">Comamonas serinivorans</name>
    <dbReference type="NCBI Taxonomy" id="1082851"/>
    <lineage>
        <taxon>Bacteria</taxon>
        <taxon>Pseudomonadati</taxon>
        <taxon>Pseudomonadota</taxon>
        <taxon>Betaproteobacteria</taxon>
        <taxon>Burkholderiales</taxon>
        <taxon>Comamonadaceae</taxon>
        <taxon>Comamonas</taxon>
    </lineage>
</organism>
<evidence type="ECO:0000256" key="4">
    <source>
        <dbReference type="ARBA" id="ARBA00023145"/>
    </source>
</evidence>
<evidence type="ECO:0000256" key="3">
    <source>
        <dbReference type="ARBA" id="ARBA00022801"/>
    </source>
</evidence>
<dbReference type="GO" id="GO:0017000">
    <property type="term" value="P:antibiotic biosynthetic process"/>
    <property type="evidence" value="ECO:0007669"/>
    <property type="project" value="InterPro"/>
</dbReference>
<dbReference type="PANTHER" id="PTHR34218:SF3">
    <property type="entry name" value="ACYL-HOMOSERINE LACTONE ACYLASE PVDQ"/>
    <property type="match status" value="1"/>
</dbReference>
<keyword evidence="6" id="KW-1185">Reference proteome</keyword>
<dbReference type="AlphaFoldDB" id="A0A1Y0EJL9"/>
<dbReference type="SUPFAM" id="SSF56235">
    <property type="entry name" value="N-terminal nucleophile aminohydrolases (Ntn hydrolases)"/>
    <property type="match status" value="1"/>
</dbReference>
<dbReference type="KEGG" id="cser:CCO03_02935"/>
<evidence type="ECO:0000256" key="1">
    <source>
        <dbReference type="ARBA" id="ARBA00006586"/>
    </source>
</evidence>
<name>A0A1Y0EJL9_9BURK</name>
<dbReference type="Gene3D" id="2.30.120.10">
    <property type="match status" value="1"/>
</dbReference>
<proteinExistence type="inferred from homology"/>
<accession>A0A1Y0EJL9</accession>
<protein>
    <submittedName>
        <fullName evidence="5">Acylase</fullName>
    </submittedName>
</protein>
<keyword evidence="3" id="KW-0378">Hydrolase</keyword>
<dbReference type="InterPro" id="IPR043146">
    <property type="entry name" value="Penicillin_amidase_N_B-knob"/>
</dbReference>
<dbReference type="InterPro" id="IPR002692">
    <property type="entry name" value="S45"/>
</dbReference>
<dbReference type="RefSeq" id="WP_087277040.1">
    <property type="nucleotide sequence ID" value="NZ_CP021455.1"/>
</dbReference>
<dbReference type="Gene3D" id="1.10.1400.10">
    <property type="match status" value="1"/>
</dbReference>
<dbReference type="InterPro" id="IPR043147">
    <property type="entry name" value="Penicillin_amidase_A-knob"/>
</dbReference>
<dbReference type="EMBL" id="CP021455">
    <property type="protein sequence ID" value="ARU03777.1"/>
    <property type="molecule type" value="Genomic_DNA"/>
</dbReference>
<evidence type="ECO:0000256" key="2">
    <source>
        <dbReference type="ARBA" id="ARBA00022729"/>
    </source>
</evidence>
<evidence type="ECO:0000313" key="6">
    <source>
        <dbReference type="Proteomes" id="UP000196138"/>
    </source>
</evidence>
<reference evidence="5 6" key="1">
    <citation type="submission" date="2017-05" db="EMBL/GenBank/DDBJ databases">
        <authorList>
            <person name="Song R."/>
            <person name="Chenine A.L."/>
            <person name="Ruprecht R.M."/>
        </authorList>
    </citation>
    <scope>NUCLEOTIDE SEQUENCE [LARGE SCALE GENOMIC DNA]</scope>
    <source>
        <strain evidence="5 6">DSM 26136</strain>
    </source>
</reference>
<comment type="similarity">
    <text evidence="1">Belongs to the peptidase S45 family.</text>
</comment>